<evidence type="ECO:0000256" key="6">
    <source>
        <dbReference type="ARBA" id="ARBA00022729"/>
    </source>
</evidence>
<dbReference type="Proteomes" id="UP001630127">
    <property type="component" value="Unassembled WGS sequence"/>
</dbReference>
<feature type="signal peptide" evidence="10">
    <location>
        <begin position="1"/>
        <end position="25"/>
    </location>
</feature>
<dbReference type="GO" id="GO:0005576">
    <property type="term" value="C:extracellular region"/>
    <property type="evidence" value="ECO:0007669"/>
    <property type="project" value="UniProtKB-SubCell"/>
</dbReference>
<dbReference type="Gene3D" id="3.40.50.1820">
    <property type="entry name" value="alpha/beta hydrolase"/>
    <property type="match status" value="1"/>
</dbReference>
<dbReference type="PANTHER" id="PTHR11802">
    <property type="entry name" value="SERINE PROTEASE FAMILY S10 SERINE CARBOXYPEPTIDASE"/>
    <property type="match status" value="1"/>
</dbReference>
<comment type="caution">
    <text evidence="11">The sequence shown here is derived from an EMBL/GenBank/DDBJ whole genome shotgun (WGS) entry which is preliminary data.</text>
</comment>
<protein>
    <recommendedName>
        <fullName evidence="10">Carboxypeptidase</fullName>
        <ecNumber evidence="10">3.4.16.-</ecNumber>
    </recommendedName>
</protein>
<comment type="subcellular location">
    <subcellularLocation>
        <location evidence="1">Secreted</location>
    </subcellularLocation>
</comment>
<evidence type="ECO:0000313" key="11">
    <source>
        <dbReference type="EMBL" id="KAL3537547.1"/>
    </source>
</evidence>
<gene>
    <name evidence="11" type="ORF">ACH5RR_000913</name>
</gene>
<dbReference type="EMBL" id="JBJUIK010000001">
    <property type="protein sequence ID" value="KAL3537547.1"/>
    <property type="molecule type" value="Genomic_DNA"/>
</dbReference>
<dbReference type="AlphaFoldDB" id="A0ABD3B1Y4"/>
<keyword evidence="3" id="KW-0964">Secreted</keyword>
<dbReference type="FunFam" id="3.40.50.11320:FF:000001">
    <property type="entry name" value="Carboxypeptidase"/>
    <property type="match status" value="1"/>
</dbReference>
<sequence length="492" mass="55991">MEIKTSHIVLFSVLLLSSFVLHTFAKRHREADYQLLKAKLNSNSNIDKSHFTAYDNHLPELITQKGLKEKDRIHRLPGQPPVRFNQYGGYITINETAGRAFYYYFTEAQHPSKAQDLPLLLWLNGGPGCSSLGYGAMQELGPFRVGSDGKTLYKNKFAWNYAANVLFLESPAGVGFSYSNTTEDYFGGDRKTAADNYVFILNWLERFPEYKNRDLYIAGESYAGHYVPQLAHNIVYHNKKANKTIINLKGILIGNAVINDETDNMGMYDFFANHALIARETSGKIHKYCDFSPKMNISDECYKFLAEADQAIGNINIYNIYYPLCFDGNLTSIPKKFSIMAIDPCSDYFVYSYLNHPEVQEAMHANVTKLHYDWQPCSDVLKKWEDSAQTVIPLIKEFMANGIRVWIFSGDVDGRVPVTGTQYALEVMNISTINAWRAWYRDGEVGGYTQDYEDNLTFVTIREAGHQVPSYRPDRGLSLVSHFVEGTPLPNK</sequence>
<dbReference type="GO" id="GO:0004185">
    <property type="term" value="F:serine-type carboxypeptidase activity"/>
    <property type="evidence" value="ECO:0007669"/>
    <property type="project" value="UniProtKB-UniRule"/>
</dbReference>
<keyword evidence="4 10" id="KW-0121">Carboxypeptidase</keyword>
<comment type="similarity">
    <text evidence="2 10">Belongs to the peptidase S10 family.</text>
</comment>
<dbReference type="EC" id="3.4.16.-" evidence="10"/>
<accession>A0ABD3B1Y4</accession>
<keyword evidence="6 10" id="KW-0732">Signal</keyword>
<evidence type="ECO:0000256" key="9">
    <source>
        <dbReference type="ARBA" id="ARBA00023180"/>
    </source>
</evidence>
<evidence type="ECO:0000256" key="3">
    <source>
        <dbReference type="ARBA" id="ARBA00022525"/>
    </source>
</evidence>
<dbReference type="FunFam" id="3.40.50.1820:FF:000030">
    <property type="entry name" value="Carboxypeptidase"/>
    <property type="match status" value="1"/>
</dbReference>
<feature type="chain" id="PRO_5044532113" description="Carboxypeptidase" evidence="10">
    <location>
        <begin position="26"/>
        <end position="492"/>
    </location>
</feature>
<evidence type="ECO:0000256" key="8">
    <source>
        <dbReference type="ARBA" id="ARBA00023157"/>
    </source>
</evidence>
<dbReference type="InterPro" id="IPR001563">
    <property type="entry name" value="Peptidase_S10"/>
</dbReference>
<keyword evidence="5 10" id="KW-0645">Protease</keyword>
<dbReference type="Pfam" id="PF00450">
    <property type="entry name" value="Peptidase_S10"/>
    <property type="match status" value="1"/>
</dbReference>
<reference evidence="11 12" key="1">
    <citation type="submission" date="2024-11" db="EMBL/GenBank/DDBJ databases">
        <title>A near-complete genome assembly of Cinchona calisaya.</title>
        <authorList>
            <person name="Lian D.C."/>
            <person name="Zhao X.W."/>
            <person name="Wei L."/>
        </authorList>
    </citation>
    <scope>NUCLEOTIDE SEQUENCE [LARGE SCALE GENOMIC DNA]</scope>
    <source>
        <tissue evidence="11">Nenye</tissue>
    </source>
</reference>
<evidence type="ECO:0000313" key="12">
    <source>
        <dbReference type="Proteomes" id="UP001630127"/>
    </source>
</evidence>
<dbReference type="FunFam" id="3.40.50.12670:FF:000002">
    <property type="entry name" value="Carboxypeptidase"/>
    <property type="match status" value="1"/>
</dbReference>
<organism evidence="11 12">
    <name type="scientific">Cinchona calisaya</name>
    <dbReference type="NCBI Taxonomy" id="153742"/>
    <lineage>
        <taxon>Eukaryota</taxon>
        <taxon>Viridiplantae</taxon>
        <taxon>Streptophyta</taxon>
        <taxon>Embryophyta</taxon>
        <taxon>Tracheophyta</taxon>
        <taxon>Spermatophyta</taxon>
        <taxon>Magnoliopsida</taxon>
        <taxon>eudicotyledons</taxon>
        <taxon>Gunneridae</taxon>
        <taxon>Pentapetalae</taxon>
        <taxon>asterids</taxon>
        <taxon>lamiids</taxon>
        <taxon>Gentianales</taxon>
        <taxon>Rubiaceae</taxon>
        <taxon>Cinchonoideae</taxon>
        <taxon>Cinchoneae</taxon>
        <taxon>Cinchona</taxon>
    </lineage>
</organism>
<evidence type="ECO:0000256" key="4">
    <source>
        <dbReference type="ARBA" id="ARBA00022645"/>
    </source>
</evidence>
<dbReference type="SUPFAM" id="SSF53474">
    <property type="entry name" value="alpha/beta-Hydrolases"/>
    <property type="match status" value="1"/>
</dbReference>
<dbReference type="InterPro" id="IPR018202">
    <property type="entry name" value="Ser_caboxypep_ser_AS"/>
</dbReference>
<dbReference type="GO" id="GO:0006508">
    <property type="term" value="P:proteolysis"/>
    <property type="evidence" value="ECO:0007669"/>
    <property type="project" value="UniProtKB-KW"/>
</dbReference>
<keyword evidence="9" id="KW-0325">Glycoprotein</keyword>
<evidence type="ECO:0000256" key="2">
    <source>
        <dbReference type="ARBA" id="ARBA00009431"/>
    </source>
</evidence>
<dbReference type="PANTHER" id="PTHR11802:SF132">
    <property type="entry name" value="SERINE CARBOXYPEPTIDASE-LIKE 36-RELATED"/>
    <property type="match status" value="1"/>
</dbReference>
<keyword evidence="12" id="KW-1185">Reference proteome</keyword>
<dbReference type="Gene3D" id="6.10.250.940">
    <property type="match status" value="1"/>
</dbReference>
<dbReference type="PROSITE" id="PS00131">
    <property type="entry name" value="CARBOXYPEPT_SER_SER"/>
    <property type="match status" value="1"/>
</dbReference>
<evidence type="ECO:0000256" key="10">
    <source>
        <dbReference type="RuleBase" id="RU361156"/>
    </source>
</evidence>
<proteinExistence type="inferred from homology"/>
<keyword evidence="8" id="KW-1015">Disulfide bond</keyword>
<evidence type="ECO:0000256" key="7">
    <source>
        <dbReference type="ARBA" id="ARBA00022801"/>
    </source>
</evidence>
<evidence type="ECO:0000256" key="5">
    <source>
        <dbReference type="ARBA" id="ARBA00022670"/>
    </source>
</evidence>
<dbReference type="PRINTS" id="PR00724">
    <property type="entry name" value="CRBOXYPTASEC"/>
</dbReference>
<name>A0ABD3B1Y4_9GENT</name>
<evidence type="ECO:0000256" key="1">
    <source>
        <dbReference type="ARBA" id="ARBA00004613"/>
    </source>
</evidence>
<keyword evidence="7 10" id="KW-0378">Hydrolase</keyword>
<dbReference type="Gene3D" id="3.40.50.11320">
    <property type="match status" value="1"/>
</dbReference>
<dbReference type="InterPro" id="IPR029058">
    <property type="entry name" value="AB_hydrolase_fold"/>
</dbReference>